<evidence type="ECO:0000313" key="3">
    <source>
        <dbReference type="Proteomes" id="UP001207408"/>
    </source>
</evidence>
<name>A0AAE3MDM4_9BACT</name>
<evidence type="ECO:0000313" key="2">
    <source>
        <dbReference type="EMBL" id="MCW3805665.1"/>
    </source>
</evidence>
<dbReference type="Pfam" id="PF13560">
    <property type="entry name" value="HTH_31"/>
    <property type="match status" value="1"/>
</dbReference>
<protein>
    <submittedName>
        <fullName evidence="2">Helix-turn-helix domain-containing protein</fullName>
    </submittedName>
</protein>
<dbReference type="GO" id="GO:0003677">
    <property type="term" value="F:DNA binding"/>
    <property type="evidence" value="ECO:0007669"/>
    <property type="project" value="InterPro"/>
</dbReference>
<proteinExistence type="predicted"/>
<dbReference type="InterPro" id="IPR010982">
    <property type="entry name" value="Lambda_DNA-bd_dom_sf"/>
</dbReference>
<dbReference type="SMART" id="SM00530">
    <property type="entry name" value="HTH_XRE"/>
    <property type="match status" value="1"/>
</dbReference>
<dbReference type="Gene3D" id="1.10.260.40">
    <property type="entry name" value="lambda repressor-like DNA-binding domains"/>
    <property type="match status" value="1"/>
</dbReference>
<dbReference type="AlphaFoldDB" id="A0AAE3MDM4"/>
<dbReference type="CDD" id="cd00093">
    <property type="entry name" value="HTH_XRE"/>
    <property type="match status" value="1"/>
</dbReference>
<dbReference type="SUPFAM" id="SSF47413">
    <property type="entry name" value="lambda repressor-like DNA-binding domains"/>
    <property type="match status" value="1"/>
</dbReference>
<organism evidence="2 3">
    <name type="scientific">Plebeiibacterium marinum</name>
    <dbReference type="NCBI Taxonomy" id="2992111"/>
    <lineage>
        <taxon>Bacteria</taxon>
        <taxon>Pseudomonadati</taxon>
        <taxon>Bacteroidota</taxon>
        <taxon>Bacteroidia</taxon>
        <taxon>Marinilabiliales</taxon>
        <taxon>Marinilabiliaceae</taxon>
        <taxon>Plebeiibacterium</taxon>
    </lineage>
</organism>
<keyword evidence="3" id="KW-1185">Reference proteome</keyword>
<accession>A0AAE3MDM4</accession>
<evidence type="ECO:0000259" key="1">
    <source>
        <dbReference type="PROSITE" id="PS50943"/>
    </source>
</evidence>
<dbReference type="EMBL" id="JAPDPI010000014">
    <property type="protein sequence ID" value="MCW3805665.1"/>
    <property type="molecule type" value="Genomic_DNA"/>
</dbReference>
<comment type="caution">
    <text evidence="2">The sequence shown here is derived from an EMBL/GenBank/DDBJ whole genome shotgun (WGS) entry which is preliminary data.</text>
</comment>
<dbReference type="RefSeq" id="WP_301199034.1">
    <property type="nucleotide sequence ID" value="NZ_JAPDPI010000014.1"/>
</dbReference>
<reference evidence="2" key="1">
    <citation type="submission" date="2022-10" db="EMBL/GenBank/DDBJ databases">
        <authorList>
            <person name="Yu W.X."/>
        </authorList>
    </citation>
    <scope>NUCLEOTIDE SEQUENCE</scope>
    <source>
        <strain evidence="2">D04</strain>
    </source>
</reference>
<dbReference type="Proteomes" id="UP001207408">
    <property type="component" value="Unassembled WGS sequence"/>
</dbReference>
<sequence>MNILGKRLRELREEKGLLLRQIAADLEVDTALMSKLERGERRAQREHINQLASILNVQEKELVILWLADKIKDVVRNEPLGLEALRFVEQDITQK</sequence>
<dbReference type="InterPro" id="IPR001387">
    <property type="entry name" value="Cro/C1-type_HTH"/>
</dbReference>
<feature type="domain" description="HTH cro/C1-type" evidence="1">
    <location>
        <begin position="8"/>
        <end position="62"/>
    </location>
</feature>
<gene>
    <name evidence="2" type="ORF">OM074_08485</name>
</gene>
<dbReference type="PROSITE" id="PS50943">
    <property type="entry name" value="HTH_CROC1"/>
    <property type="match status" value="1"/>
</dbReference>